<dbReference type="SFLD" id="SFLDG00179">
    <property type="entry name" value="mandelate_racemase"/>
    <property type="match status" value="1"/>
</dbReference>
<dbReference type="EMBL" id="ONZQ02000012">
    <property type="protein sequence ID" value="SPO05158.1"/>
    <property type="molecule type" value="Genomic_DNA"/>
</dbReference>
<dbReference type="PROSITE" id="PS00908">
    <property type="entry name" value="MR_MLE_1"/>
    <property type="match status" value="1"/>
</dbReference>
<keyword evidence="2" id="KW-0479">Metal-binding</keyword>
<dbReference type="SUPFAM" id="SSF51604">
    <property type="entry name" value="Enolase C-terminal domain-like"/>
    <property type="match status" value="1"/>
</dbReference>
<dbReference type="Proteomes" id="UP001187682">
    <property type="component" value="Unassembled WGS sequence"/>
</dbReference>
<dbReference type="NCBIfam" id="NF010624">
    <property type="entry name" value="PRK14017.1"/>
    <property type="match status" value="1"/>
</dbReference>
<dbReference type="SFLD" id="SFLDF00003">
    <property type="entry name" value="D-galactonate_dehydratase"/>
    <property type="match status" value="1"/>
</dbReference>
<dbReference type="InterPro" id="IPR013341">
    <property type="entry name" value="Mandelate_racemase_N_dom"/>
</dbReference>
<evidence type="ECO:0000256" key="3">
    <source>
        <dbReference type="ARBA" id="ARBA00022842"/>
    </source>
</evidence>
<dbReference type="SFLD" id="SFLDS00001">
    <property type="entry name" value="Enolase"/>
    <property type="match status" value="1"/>
</dbReference>
<dbReference type="InterPro" id="IPR029017">
    <property type="entry name" value="Enolase-like_N"/>
</dbReference>
<dbReference type="GO" id="GO:0046872">
    <property type="term" value="F:metal ion binding"/>
    <property type="evidence" value="ECO:0007669"/>
    <property type="project" value="UniProtKB-KW"/>
</dbReference>
<dbReference type="InterPro" id="IPR029065">
    <property type="entry name" value="Enolase_C-like"/>
</dbReference>
<evidence type="ECO:0000259" key="5">
    <source>
        <dbReference type="SMART" id="SM00922"/>
    </source>
</evidence>
<evidence type="ECO:0000256" key="4">
    <source>
        <dbReference type="ARBA" id="ARBA00023239"/>
    </source>
</evidence>
<evidence type="ECO:0000313" key="7">
    <source>
        <dbReference type="Proteomes" id="UP001187682"/>
    </source>
</evidence>
<dbReference type="PANTHER" id="PTHR48080:SF2">
    <property type="entry name" value="D-GALACTONATE DEHYDRATASE"/>
    <property type="match status" value="1"/>
</dbReference>
<dbReference type="InterPro" id="IPR034593">
    <property type="entry name" value="DgoD-like"/>
</dbReference>
<reference evidence="6" key="1">
    <citation type="submission" date="2018-03" db="EMBL/GenBank/DDBJ databases">
        <authorList>
            <person name="Guldener U."/>
        </authorList>
    </citation>
    <scope>NUCLEOTIDE SEQUENCE</scope>
</reference>
<sequence>MAPIKSMEYIRVPPRWLFVKITDEDGNVGWGEATLEGHTQAVEGCLDAWFEKFIGYDADSIEHIWQMAYRGGFYRGGVVLMSALSGIDIALWDLKARKLNVPIYQLLGGKVRDTLRVYAWIGGDSPTEVTAGAQARKDQGFDAVKMNATGHLGWLDSASALQDAADRVKAVRDLGMDVAIDFHGRVHKPMAKQLAALVEPHRPLFLEEPLLSENIEGIRQLAGLTTCPIALGERVFNRWGFRPFFEAGCVDVVQPDICHVGGISEIRRIAAMAETYDVALAPHCPMGPIALAASMQVDATSPNFAIQEMSLGIHYNVTGQDIGTYIQNPDVWTVNKGYVNVPSGPGLGIEINEDLVRELSKDAKAWVSPVFIGPGGELREW</sequence>
<dbReference type="InterPro" id="IPR036849">
    <property type="entry name" value="Enolase-like_C_sf"/>
</dbReference>
<dbReference type="InterPro" id="IPR018110">
    <property type="entry name" value="Mandel_Rmase/mucon_lact_enz_CS"/>
</dbReference>
<dbReference type="PANTHER" id="PTHR48080">
    <property type="entry name" value="D-GALACTONATE DEHYDRATASE-RELATED"/>
    <property type="match status" value="1"/>
</dbReference>
<keyword evidence="7" id="KW-1185">Reference proteome</keyword>
<dbReference type="InterPro" id="IPR013342">
    <property type="entry name" value="Mandelate_racemase_C"/>
</dbReference>
<dbReference type="SUPFAM" id="SSF54826">
    <property type="entry name" value="Enolase N-terminal domain-like"/>
    <property type="match status" value="1"/>
</dbReference>
<proteinExistence type="predicted"/>
<dbReference type="AlphaFoldDB" id="A0AAE8SXU5"/>
<comment type="caution">
    <text evidence="6">The sequence shown here is derived from an EMBL/GenBank/DDBJ whole genome shotgun (WGS) entry which is preliminary data.</text>
</comment>
<evidence type="ECO:0000256" key="2">
    <source>
        <dbReference type="ARBA" id="ARBA00022723"/>
    </source>
</evidence>
<comment type="cofactor">
    <cofactor evidence="1">
        <name>Mg(2+)</name>
        <dbReference type="ChEBI" id="CHEBI:18420"/>
    </cofactor>
</comment>
<evidence type="ECO:0000313" key="6">
    <source>
        <dbReference type="EMBL" id="SPO05158.1"/>
    </source>
</evidence>
<dbReference type="GO" id="GO:0008869">
    <property type="term" value="F:galactonate dehydratase activity"/>
    <property type="evidence" value="ECO:0007669"/>
    <property type="project" value="InterPro"/>
</dbReference>
<dbReference type="Pfam" id="PF02746">
    <property type="entry name" value="MR_MLE_N"/>
    <property type="match status" value="1"/>
</dbReference>
<name>A0AAE8SXU5_9PEZI</name>
<keyword evidence="3" id="KW-0460">Magnesium</keyword>
<protein>
    <submittedName>
        <fullName evidence="6">Probable starvation sensing protein rspA</fullName>
    </submittedName>
</protein>
<dbReference type="Gene3D" id="3.20.20.120">
    <property type="entry name" value="Enolase-like C-terminal domain"/>
    <property type="match status" value="1"/>
</dbReference>
<dbReference type="SMART" id="SM00922">
    <property type="entry name" value="MR_MLE"/>
    <property type="match status" value="1"/>
</dbReference>
<dbReference type="GO" id="GO:0009063">
    <property type="term" value="P:amino acid catabolic process"/>
    <property type="evidence" value="ECO:0007669"/>
    <property type="project" value="InterPro"/>
</dbReference>
<dbReference type="PROSITE" id="PS00909">
    <property type="entry name" value="MR_MLE_2"/>
    <property type="match status" value="1"/>
</dbReference>
<feature type="domain" description="Mandelate racemase/muconate lactonizing enzyme C-terminal" evidence="5">
    <location>
        <begin position="126"/>
        <end position="228"/>
    </location>
</feature>
<gene>
    <name evidence="6" type="ORF">DNG_07844</name>
</gene>
<evidence type="ECO:0000256" key="1">
    <source>
        <dbReference type="ARBA" id="ARBA00001946"/>
    </source>
</evidence>
<dbReference type="Gene3D" id="3.30.390.10">
    <property type="entry name" value="Enolase-like, N-terminal domain"/>
    <property type="match status" value="1"/>
</dbReference>
<dbReference type="CDD" id="cd03325">
    <property type="entry name" value="D-galactonate_dehydratase"/>
    <property type="match status" value="1"/>
</dbReference>
<dbReference type="InterPro" id="IPR023592">
    <property type="entry name" value="Galactonate_deHydtase"/>
</dbReference>
<accession>A0AAE8SXU5</accession>
<dbReference type="Pfam" id="PF13378">
    <property type="entry name" value="MR_MLE_C"/>
    <property type="match status" value="1"/>
</dbReference>
<keyword evidence="4" id="KW-0456">Lyase</keyword>
<dbReference type="GO" id="GO:0034194">
    <property type="term" value="P:D-galactonate catabolic process"/>
    <property type="evidence" value="ECO:0007669"/>
    <property type="project" value="InterPro"/>
</dbReference>
<organism evidence="6 7">
    <name type="scientific">Cephalotrichum gorgonifer</name>
    <dbReference type="NCBI Taxonomy" id="2041049"/>
    <lineage>
        <taxon>Eukaryota</taxon>
        <taxon>Fungi</taxon>
        <taxon>Dikarya</taxon>
        <taxon>Ascomycota</taxon>
        <taxon>Pezizomycotina</taxon>
        <taxon>Sordariomycetes</taxon>
        <taxon>Hypocreomycetidae</taxon>
        <taxon>Microascales</taxon>
        <taxon>Microascaceae</taxon>
        <taxon>Cephalotrichum</taxon>
    </lineage>
</organism>